<protein>
    <recommendedName>
        <fullName evidence="2">Phosphatidic acid phosphatase type 2/haloperoxidase domain-containing protein</fullName>
    </recommendedName>
</protein>
<keyword evidence="1" id="KW-0472">Membrane</keyword>
<feature type="transmembrane region" description="Helical" evidence="1">
    <location>
        <begin position="181"/>
        <end position="200"/>
    </location>
</feature>
<gene>
    <name evidence="3" type="ORF">Cvel_6829</name>
</gene>
<dbReference type="SUPFAM" id="SSF48317">
    <property type="entry name" value="Acid phosphatase/Vanadium-dependent haloperoxidase"/>
    <property type="match status" value="1"/>
</dbReference>
<dbReference type="EMBL" id="CDMZ01002683">
    <property type="protein sequence ID" value="CEM43428.1"/>
    <property type="molecule type" value="Genomic_DNA"/>
</dbReference>
<accession>A0A0G4HH25</accession>
<evidence type="ECO:0000313" key="3">
    <source>
        <dbReference type="EMBL" id="CEM43428.1"/>
    </source>
</evidence>
<feature type="domain" description="Phosphatidic acid phosphatase type 2/haloperoxidase" evidence="2">
    <location>
        <begin position="112"/>
        <end position="229"/>
    </location>
</feature>
<keyword evidence="1" id="KW-1133">Transmembrane helix</keyword>
<feature type="transmembrane region" description="Helical" evidence="1">
    <location>
        <begin position="81"/>
        <end position="104"/>
    </location>
</feature>
<evidence type="ECO:0000256" key="1">
    <source>
        <dbReference type="SAM" id="Phobius"/>
    </source>
</evidence>
<sequence length="248" mass="27047">MKLLKFALKMASSSSSDPMKSSEPQPMDIDESTGLITATAVGKKREQPLYDVDLEAGIPEPSKTTAYACFSVTIRRPVTPLSAVAVAYSFLPYLVCLSFFVWFFLREQIYPLWGLATFLMISVICEVCFKNIFKEPRPENSAVRSYGMPSSHSATCVAVLVWTFLEFLVPLDGISPPLSAGAKAGILCLTTALMLPIPWARWYIEDHSLKQVLVGSALGVFFGALGFWARVSLLSGMPVTAPISSAMA</sequence>
<feature type="transmembrane region" description="Helical" evidence="1">
    <location>
        <begin position="150"/>
        <end position="169"/>
    </location>
</feature>
<dbReference type="UniPathway" id="UPA00378"/>
<feature type="transmembrane region" description="Helical" evidence="1">
    <location>
        <begin position="110"/>
        <end position="129"/>
    </location>
</feature>
<dbReference type="Gene3D" id="1.20.144.10">
    <property type="entry name" value="Phosphatidic acid phosphatase type 2/haloperoxidase"/>
    <property type="match status" value="1"/>
</dbReference>
<reference evidence="3" key="1">
    <citation type="submission" date="2014-11" db="EMBL/GenBank/DDBJ databases">
        <authorList>
            <person name="Otto D Thomas"/>
            <person name="Naeem Raeece"/>
        </authorList>
    </citation>
    <scope>NUCLEOTIDE SEQUENCE</scope>
</reference>
<evidence type="ECO:0000259" key="2">
    <source>
        <dbReference type="Pfam" id="PF01569"/>
    </source>
</evidence>
<dbReference type="GO" id="GO:0042392">
    <property type="term" value="F:sphingosine-1-phosphate phosphatase activity"/>
    <property type="evidence" value="ECO:0007669"/>
    <property type="project" value="TreeGrafter"/>
</dbReference>
<dbReference type="VEuPathDB" id="CryptoDB:Cvel_6829"/>
<dbReference type="InterPro" id="IPR036938">
    <property type="entry name" value="PAP2/HPO_sf"/>
</dbReference>
<organism evidence="3">
    <name type="scientific">Chromera velia CCMP2878</name>
    <dbReference type="NCBI Taxonomy" id="1169474"/>
    <lineage>
        <taxon>Eukaryota</taxon>
        <taxon>Sar</taxon>
        <taxon>Alveolata</taxon>
        <taxon>Colpodellida</taxon>
        <taxon>Chromeraceae</taxon>
        <taxon>Chromera</taxon>
    </lineage>
</organism>
<dbReference type="PANTHER" id="PTHR14969">
    <property type="entry name" value="SPHINGOSINE-1-PHOSPHATE PHOSPHOHYDROLASE"/>
    <property type="match status" value="1"/>
</dbReference>
<proteinExistence type="predicted"/>
<dbReference type="Pfam" id="PF01569">
    <property type="entry name" value="PAP2"/>
    <property type="match status" value="1"/>
</dbReference>
<dbReference type="PhylomeDB" id="A0A0G4HH25"/>
<dbReference type="AlphaFoldDB" id="A0A0G4HH25"/>
<name>A0A0G4HH25_9ALVE</name>
<dbReference type="InterPro" id="IPR000326">
    <property type="entry name" value="PAP2/HPO"/>
</dbReference>
<keyword evidence="1" id="KW-0812">Transmembrane</keyword>
<feature type="transmembrane region" description="Helical" evidence="1">
    <location>
        <begin position="212"/>
        <end position="229"/>
    </location>
</feature>
<dbReference type="PANTHER" id="PTHR14969:SF13">
    <property type="entry name" value="AT30094P"/>
    <property type="match status" value="1"/>
</dbReference>